<keyword evidence="3" id="KW-1185">Reference proteome</keyword>
<dbReference type="EMBL" id="CWJL01000018">
    <property type="protein sequence ID" value="CRY68193.1"/>
    <property type="molecule type" value="Genomic_DNA"/>
</dbReference>
<dbReference type="AlphaFoldDB" id="A0A0T9PKZ7"/>
<dbReference type="Proteomes" id="UP000044625">
    <property type="component" value="Unassembled WGS sequence"/>
</dbReference>
<sequence>MLNEKLFTDDGTFKINVIIDVKIYIYIATYAG</sequence>
<accession>A0A0T9PKZ7</accession>
<evidence type="ECO:0000313" key="3">
    <source>
        <dbReference type="Proteomes" id="UP000044625"/>
    </source>
</evidence>
<protein>
    <submittedName>
        <fullName evidence="1">Uncharacterized protein</fullName>
    </submittedName>
</protein>
<dbReference type="EMBL" id="CQAZ01000014">
    <property type="protein sequence ID" value="CNH70851.1"/>
    <property type="molecule type" value="Genomic_DNA"/>
</dbReference>
<organism evidence="1 4">
    <name type="scientific">Yersinia pekkanenii</name>
    <dbReference type="NCBI Taxonomy" id="1288385"/>
    <lineage>
        <taxon>Bacteria</taxon>
        <taxon>Pseudomonadati</taxon>
        <taxon>Pseudomonadota</taxon>
        <taxon>Gammaproteobacteria</taxon>
        <taxon>Enterobacterales</taxon>
        <taxon>Yersiniaceae</taxon>
        <taxon>Yersinia</taxon>
    </lineage>
</organism>
<reference evidence="4" key="3">
    <citation type="submission" date="2015-03" db="EMBL/GenBank/DDBJ databases">
        <authorList>
            <consortium name="Pathogen Informatics"/>
        </authorList>
    </citation>
    <scope>NUCLEOTIDE SEQUENCE [LARGE SCALE GENOMIC DNA]</scope>
    <source>
        <strain evidence="4">A125KOH2</strain>
    </source>
</reference>
<proteinExistence type="predicted"/>
<evidence type="ECO:0000313" key="1">
    <source>
        <dbReference type="EMBL" id="CNH70851.1"/>
    </source>
</evidence>
<reference evidence="2 3" key="1">
    <citation type="submission" date="2015-03" db="EMBL/GenBank/DDBJ databases">
        <authorList>
            <consortium name="Pathogen Informatics"/>
            <person name="Murphy D."/>
        </authorList>
    </citation>
    <scope>NUCLEOTIDE SEQUENCE [LARGE SCALE GENOMIC DNA]</scope>
    <source>
        <strain evidence="2">Type strain: CIP110230</strain>
        <strain evidence="3">type strain: CIP110230</strain>
    </source>
</reference>
<dbReference type="Proteomes" id="UP000045840">
    <property type="component" value="Unassembled WGS sequence"/>
</dbReference>
<dbReference type="STRING" id="1288385.ERS137968_03294"/>
<evidence type="ECO:0000313" key="2">
    <source>
        <dbReference type="EMBL" id="CRY68193.1"/>
    </source>
</evidence>
<reference evidence="1" key="2">
    <citation type="submission" date="2015-03" db="EMBL/GenBank/DDBJ databases">
        <authorList>
            <person name="Murphy D."/>
        </authorList>
    </citation>
    <scope>NUCLEOTIDE SEQUENCE [LARGE SCALE GENOMIC DNA]</scope>
    <source>
        <strain evidence="1">A125KOH2</strain>
    </source>
</reference>
<name>A0A0T9PKZ7_9GAMM</name>
<gene>
    <name evidence="1" type="ORF">ERS008529_01922</name>
    <name evidence="2" type="ORF">ERS137968_03294</name>
</gene>
<evidence type="ECO:0000313" key="4">
    <source>
        <dbReference type="Proteomes" id="UP000045840"/>
    </source>
</evidence>